<keyword evidence="2" id="KW-1185">Reference proteome</keyword>
<accession>D1PUL5</accession>
<protein>
    <submittedName>
        <fullName evidence="1">Uncharacterized protein</fullName>
    </submittedName>
</protein>
<evidence type="ECO:0000313" key="2">
    <source>
        <dbReference type="Proteomes" id="UP000003160"/>
    </source>
</evidence>
<proteinExistence type="predicted"/>
<dbReference type="AlphaFoldDB" id="D1PUL5"/>
<name>D1PUL5_9BACT</name>
<gene>
    <name evidence="1" type="ORF">HMPREF0645_0650</name>
</gene>
<organism evidence="1 2">
    <name type="scientific">Hallella bergensis DSM 17361</name>
    <dbReference type="NCBI Taxonomy" id="585502"/>
    <lineage>
        <taxon>Bacteria</taxon>
        <taxon>Pseudomonadati</taxon>
        <taxon>Bacteroidota</taxon>
        <taxon>Bacteroidia</taxon>
        <taxon>Bacteroidales</taxon>
        <taxon>Prevotellaceae</taxon>
        <taxon>Hallella</taxon>
    </lineage>
</organism>
<sequence length="48" mass="5461">MRSVGGITTKQDSNEPCFYLYSVIFSLMLESRFPPHGVRQLSRVNVLS</sequence>
<reference evidence="1 2" key="1">
    <citation type="submission" date="2009-10" db="EMBL/GenBank/DDBJ databases">
        <authorList>
            <person name="Qin X."/>
            <person name="Bachman B."/>
            <person name="Battles P."/>
            <person name="Bell A."/>
            <person name="Bess C."/>
            <person name="Bickham C."/>
            <person name="Chaboub L."/>
            <person name="Chen D."/>
            <person name="Coyle M."/>
            <person name="Deiros D.R."/>
            <person name="Dinh H."/>
            <person name="Forbes L."/>
            <person name="Fowler G."/>
            <person name="Francisco L."/>
            <person name="Fu Q."/>
            <person name="Gubbala S."/>
            <person name="Hale W."/>
            <person name="Han Y."/>
            <person name="Hemphill L."/>
            <person name="Highlander S.K."/>
            <person name="Hirani K."/>
            <person name="Hogues M."/>
            <person name="Jackson L."/>
            <person name="Jakkamsetti A."/>
            <person name="Javaid M."/>
            <person name="Jiang H."/>
            <person name="Korchina V."/>
            <person name="Kovar C."/>
            <person name="Lara F."/>
            <person name="Lee S."/>
            <person name="Mata R."/>
            <person name="Mathew T."/>
            <person name="Moen C."/>
            <person name="Morales K."/>
            <person name="Munidasa M."/>
            <person name="Nazareth L."/>
            <person name="Ngo R."/>
            <person name="Nguyen L."/>
            <person name="Okwuonu G."/>
            <person name="Ongeri F."/>
            <person name="Patil S."/>
            <person name="Petrosino J."/>
            <person name="Pham C."/>
            <person name="Pham P."/>
            <person name="Pu L.-L."/>
            <person name="Puazo M."/>
            <person name="Raj R."/>
            <person name="Reid J."/>
            <person name="Rouhana J."/>
            <person name="Saada N."/>
            <person name="Shang Y."/>
            <person name="Simmons D."/>
            <person name="Thornton R."/>
            <person name="Warren J."/>
            <person name="Weissenberger G."/>
            <person name="Zhang J."/>
            <person name="Zhang L."/>
            <person name="Zhou C."/>
            <person name="Zhu D."/>
            <person name="Muzny D."/>
            <person name="Worley K."/>
            <person name="Gibbs R."/>
        </authorList>
    </citation>
    <scope>NUCLEOTIDE SEQUENCE [LARGE SCALE GENOMIC DNA]</scope>
    <source>
        <strain evidence="1 2">DSM 17361</strain>
    </source>
</reference>
<dbReference type="Proteomes" id="UP000003160">
    <property type="component" value="Unassembled WGS sequence"/>
</dbReference>
<comment type="caution">
    <text evidence="1">The sequence shown here is derived from an EMBL/GenBank/DDBJ whole genome shotgun (WGS) entry which is preliminary data.</text>
</comment>
<dbReference type="EMBL" id="ACKS01000031">
    <property type="protein sequence ID" value="EFA44854.1"/>
    <property type="molecule type" value="Genomic_DNA"/>
</dbReference>
<evidence type="ECO:0000313" key="1">
    <source>
        <dbReference type="EMBL" id="EFA44854.1"/>
    </source>
</evidence>
<dbReference type="HOGENOM" id="CLU_3156226_0_0_10"/>